<evidence type="ECO:0000256" key="8">
    <source>
        <dbReference type="SAM" id="Phobius"/>
    </source>
</evidence>
<comment type="subcellular location">
    <subcellularLocation>
        <location evidence="1">Membrane</location>
        <topology evidence="1">Multi-pass membrane protein</topology>
    </subcellularLocation>
</comment>
<dbReference type="InterPro" id="IPR050369">
    <property type="entry name" value="RBOH/FRE"/>
</dbReference>
<evidence type="ECO:0000313" key="12">
    <source>
        <dbReference type="EMBL" id="PVV03991.1"/>
    </source>
</evidence>
<dbReference type="GO" id="GO:0005886">
    <property type="term" value="C:plasma membrane"/>
    <property type="evidence" value="ECO:0007669"/>
    <property type="project" value="TreeGrafter"/>
</dbReference>
<keyword evidence="6" id="KW-0406">Ion transport</keyword>
<name>A0A2T9ZHD4_9FUNG</name>
<evidence type="ECO:0000259" key="10">
    <source>
        <dbReference type="Pfam" id="PF08022"/>
    </source>
</evidence>
<keyword evidence="3" id="KW-0249">Electron transport</keyword>
<dbReference type="InterPro" id="IPR013121">
    <property type="entry name" value="Fe_red_NAD-bd_6"/>
</dbReference>
<dbReference type="InterPro" id="IPR013112">
    <property type="entry name" value="FAD-bd_8"/>
</dbReference>
<dbReference type="OrthoDB" id="10006946at2759"/>
<reference evidence="12 13" key="1">
    <citation type="journal article" date="2018" name="MBio">
        <title>Comparative Genomics Reveals the Core Gene Toolbox for the Fungus-Insect Symbiosis.</title>
        <authorList>
            <person name="Wang Y."/>
            <person name="Stata M."/>
            <person name="Wang W."/>
            <person name="Stajich J.E."/>
            <person name="White M.M."/>
            <person name="Moncalvo J.M."/>
        </authorList>
    </citation>
    <scope>NUCLEOTIDE SEQUENCE [LARGE SCALE GENOMIC DNA]</scope>
    <source>
        <strain evidence="12 13">SC-DP-2</strain>
    </source>
</reference>
<feature type="transmembrane region" description="Helical" evidence="8">
    <location>
        <begin position="46"/>
        <end position="74"/>
    </location>
</feature>
<keyword evidence="5" id="KW-0560">Oxidoreductase</keyword>
<dbReference type="Proteomes" id="UP000245609">
    <property type="component" value="Unassembled WGS sequence"/>
</dbReference>
<feature type="domain" description="Ferric reductase NAD binding" evidence="11">
    <location>
        <begin position="369"/>
        <end position="505"/>
    </location>
</feature>
<keyword evidence="13" id="KW-1185">Reference proteome</keyword>
<dbReference type="GO" id="GO:0016175">
    <property type="term" value="F:superoxide-generating NAD(P)H oxidase activity"/>
    <property type="evidence" value="ECO:0007669"/>
    <property type="project" value="TreeGrafter"/>
</dbReference>
<protein>
    <recommendedName>
        <fullName evidence="14">FAD-binding FR-type domain-containing protein</fullName>
    </recommendedName>
</protein>
<dbReference type="Pfam" id="PF08030">
    <property type="entry name" value="NAD_binding_6"/>
    <property type="match status" value="1"/>
</dbReference>
<evidence type="ECO:0000256" key="2">
    <source>
        <dbReference type="ARBA" id="ARBA00022692"/>
    </source>
</evidence>
<dbReference type="PANTHER" id="PTHR11972:SF69">
    <property type="entry name" value="FERRIC REDUCTION OXIDASE 6-RELATED"/>
    <property type="match status" value="1"/>
</dbReference>
<evidence type="ECO:0000256" key="4">
    <source>
        <dbReference type="ARBA" id="ARBA00022989"/>
    </source>
</evidence>
<dbReference type="PANTHER" id="PTHR11972">
    <property type="entry name" value="NADPH OXIDASE"/>
    <property type="match status" value="1"/>
</dbReference>
<dbReference type="Gene3D" id="3.40.50.80">
    <property type="entry name" value="Nucleotide-binding domain of ferredoxin-NADP reductase (FNR) module"/>
    <property type="match status" value="1"/>
</dbReference>
<gene>
    <name evidence="12" type="ORF">BB560_001528</name>
</gene>
<keyword evidence="6" id="KW-0813">Transport</keyword>
<feature type="domain" description="FAD-binding 8" evidence="10">
    <location>
        <begin position="246"/>
        <end position="351"/>
    </location>
</feature>
<keyword evidence="4 8" id="KW-1133">Transmembrane helix</keyword>
<feature type="transmembrane region" description="Helical" evidence="8">
    <location>
        <begin position="109"/>
        <end position="134"/>
    </location>
</feature>
<evidence type="ECO:0000259" key="11">
    <source>
        <dbReference type="Pfam" id="PF08030"/>
    </source>
</evidence>
<accession>A0A2T9ZHD4</accession>
<keyword evidence="2 8" id="KW-0812">Transmembrane</keyword>
<dbReference type="InterPro" id="IPR013130">
    <property type="entry name" value="Fe3_Rdtase_TM_dom"/>
</dbReference>
<evidence type="ECO:0000259" key="9">
    <source>
        <dbReference type="Pfam" id="PF01794"/>
    </source>
</evidence>
<organism evidence="12 13">
    <name type="scientific">Smittium megazygosporum</name>
    <dbReference type="NCBI Taxonomy" id="133381"/>
    <lineage>
        <taxon>Eukaryota</taxon>
        <taxon>Fungi</taxon>
        <taxon>Fungi incertae sedis</taxon>
        <taxon>Zoopagomycota</taxon>
        <taxon>Kickxellomycotina</taxon>
        <taxon>Harpellomycetes</taxon>
        <taxon>Harpellales</taxon>
        <taxon>Legeriomycetaceae</taxon>
        <taxon>Smittium</taxon>
    </lineage>
</organism>
<evidence type="ECO:0008006" key="14">
    <source>
        <dbReference type="Google" id="ProtNLM"/>
    </source>
</evidence>
<dbReference type="InterPro" id="IPR000778">
    <property type="entry name" value="Cyt_b245_heavy_chain"/>
</dbReference>
<comment type="caution">
    <text evidence="12">The sequence shown here is derived from an EMBL/GenBank/DDBJ whole genome shotgun (WGS) entry which is preliminary data.</text>
</comment>
<feature type="transmembrane region" description="Helical" evidence="8">
    <location>
        <begin position="196"/>
        <end position="215"/>
    </location>
</feature>
<feature type="transmembrane region" description="Helical" evidence="8">
    <location>
        <begin position="167"/>
        <end position="189"/>
    </location>
</feature>
<dbReference type="Pfam" id="PF08022">
    <property type="entry name" value="FAD_binding_8"/>
    <property type="match status" value="1"/>
</dbReference>
<evidence type="ECO:0000256" key="6">
    <source>
        <dbReference type="ARBA" id="ARBA00023065"/>
    </source>
</evidence>
<evidence type="ECO:0000313" key="13">
    <source>
        <dbReference type="Proteomes" id="UP000245609"/>
    </source>
</evidence>
<dbReference type="PRINTS" id="PR00466">
    <property type="entry name" value="GP91PHOX"/>
</dbReference>
<dbReference type="EMBL" id="MBFS01000173">
    <property type="protein sequence ID" value="PVV03991.1"/>
    <property type="molecule type" value="Genomic_DNA"/>
</dbReference>
<feature type="domain" description="Ferric oxidoreductase" evidence="9">
    <location>
        <begin position="99"/>
        <end position="210"/>
    </location>
</feature>
<dbReference type="SUPFAM" id="SSF52343">
    <property type="entry name" value="Ferredoxin reductase-like, C-terminal NADP-linked domain"/>
    <property type="match status" value="1"/>
</dbReference>
<dbReference type="AlphaFoldDB" id="A0A2T9ZHD4"/>
<dbReference type="CDD" id="cd06186">
    <property type="entry name" value="NOX_Duox_like_FAD_NADP"/>
    <property type="match status" value="1"/>
</dbReference>
<proteinExistence type="predicted"/>
<sequence length="528" mass="60625">MSIAPSKSDSCAVENYSLSNAKDVSPGFTKREELVLERPGMLQWRYHLGATFLLLRLNLGLLFISMSTTVLSLVRRGILEFISKVLRPKRWMPYTLGFRTIRLENPKKLHMFFGVMFTFWSFWHTIAALVRVYIPNKYNKSSTNKAASRDLVKRHAHGHGVISDTQYLITGIVALALLTILVSTSIKIVRTRTYELFYFTHYLFIAVVIASFIHIGKVDVFWVVSCSLYALNRLLNFASINKSSLEKVSFTPRGQDSFEIQIPKKKQLMRVSDMGSVFPSKYVYICCPQISWLQWHPFDLFDSDDSNKDYLTLLISTKGKWTRDLCEIFSKQSRIGSSETEKEASKYTLLVSREFATPISYIYENEAAILIAGGAGISPILSIVNAYITDVKKITPKSKLKDIHLVWIFNQFGQFEILEDFLKGIESLNVLKLMKISLYYTGIISDMSEKEKEITQFNKNGFRIDIEYYRPDIYDIYNSIIPTFSPKAQIGISAIGSESLTTYAKRMSTKWNISHILKYKVNYYNGTF</sequence>
<evidence type="ECO:0000256" key="7">
    <source>
        <dbReference type="ARBA" id="ARBA00023136"/>
    </source>
</evidence>
<evidence type="ECO:0000256" key="1">
    <source>
        <dbReference type="ARBA" id="ARBA00004141"/>
    </source>
</evidence>
<dbReference type="InterPro" id="IPR039261">
    <property type="entry name" value="FNR_nucleotide-bd"/>
</dbReference>
<dbReference type="STRING" id="133381.A0A2T9ZHD4"/>
<dbReference type="GO" id="GO:0006811">
    <property type="term" value="P:monoatomic ion transport"/>
    <property type="evidence" value="ECO:0007669"/>
    <property type="project" value="UniProtKB-KW"/>
</dbReference>
<keyword evidence="7 8" id="KW-0472">Membrane</keyword>
<evidence type="ECO:0000256" key="5">
    <source>
        <dbReference type="ARBA" id="ARBA00023002"/>
    </source>
</evidence>
<dbReference type="Pfam" id="PF01794">
    <property type="entry name" value="Ferric_reduct"/>
    <property type="match status" value="1"/>
</dbReference>
<evidence type="ECO:0000256" key="3">
    <source>
        <dbReference type="ARBA" id="ARBA00022982"/>
    </source>
</evidence>